<dbReference type="SUPFAM" id="SSF52317">
    <property type="entry name" value="Class I glutamine amidotransferase-like"/>
    <property type="match status" value="1"/>
</dbReference>
<comment type="caution">
    <text evidence="3">The sequence shown here is derived from an EMBL/GenBank/DDBJ whole genome shotgun (WGS) entry which is preliminary data.</text>
</comment>
<feature type="domain" description="DJ-1/PfpI" evidence="2">
    <location>
        <begin position="32"/>
        <end position="206"/>
    </location>
</feature>
<proteinExistence type="predicted"/>
<organism evidence="3 4">
    <name type="scientific">Mycena sanguinolenta</name>
    <dbReference type="NCBI Taxonomy" id="230812"/>
    <lineage>
        <taxon>Eukaryota</taxon>
        <taxon>Fungi</taxon>
        <taxon>Dikarya</taxon>
        <taxon>Basidiomycota</taxon>
        <taxon>Agaricomycotina</taxon>
        <taxon>Agaricomycetes</taxon>
        <taxon>Agaricomycetidae</taxon>
        <taxon>Agaricales</taxon>
        <taxon>Marasmiineae</taxon>
        <taxon>Mycenaceae</taxon>
        <taxon>Mycena</taxon>
    </lineage>
</organism>
<dbReference type="Proteomes" id="UP000623467">
    <property type="component" value="Unassembled WGS sequence"/>
</dbReference>
<feature type="signal peptide" evidence="1">
    <location>
        <begin position="1"/>
        <end position="17"/>
    </location>
</feature>
<accession>A0A8H7DF00</accession>
<protein>
    <submittedName>
        <fullName evidence="3">Dj-1 family protein</fullName>
    </submittedName>
</protein>
<feature type="chain" id="PRO_5034456934" evidence="1">
    <location>
        <begin position="18"/>
        <end position="240"/>
    </location>
</feature>
<dbReference type="OrthoDB" id="543156at2759"/>
<evidence type="ECO:0000313" key="4">
    <source>
        <dbReference type="Proteomes" id="UP000623467"/>
    </source>
</evidence>
<dbReference type="CDD" id="cd03139">
    <property type="entry name" value="GATase1_PfpI_2"/>
    <property type="match status" value="1"/>
</dbReference>
<dbReference type="PANTHER" id="PTHR43130:SF15">
    <property type="entry name" value="THIJ_PFPI FAMILY PROTEIN (AFU_ORTHOLOGUE AFUA_5G14240)"/>
    <property type="match status" value="1"/>
</dbReference>
<dbReference type="Pfam" id="PF01965">
    <property type="entry name" value="DJ-1_PfpI"/>
    <property type="match status" value="1"/>
</dbReference>
<dbReference type="PANTHER" id="PTHR43130">
    <property type="entry name" value="ARAC-FAMILY TRANSCRIPTIONAL REGULATOR"/>
    <property type="match status" value="1"/>
</dbReference>
<evidence type="ECO:0000259" key="2">
    <source>
        <dbReference type="Pfam" id="PF01965"/>
    </source>
</evidence>
<dbReference type="InterPro" id="IPR052158">
    <property type="entry name" value="INH-QAR"/>
</dbReference>
<gene>
    <name evidence="3" type="ORF">MSAN_00508800</name>
</gene>
<sequence>MLSSLFTIASLATAIAAASNYISGPPPVSYGLLLFPTFEQLDVNGPLEALYLLSLQFPMNLAIIAETLDPVSSKPLPVNNTFNSNVSQSVVPTNSFADVPPIEVLLIPGGFGAEVPEASETTIAFIRDIFPSLKYLITVCTGAGLAARAGVLDGRNATTNKAEWAKTIALGPKTNWIPHARWVVDGNVWTTSGVSAGTDGVLAFIEEQYGAEAATRVANTMEWVRITNSSDDPFAGLYGL</sequence>
<keyword evidence="4" id="KW-1185">Reference proteome</keyword>
<dbReference type="InterPro" id="IPR002818">
    <property type="entry name" value="DJ-1/PfpI"/>
</dbReference>
<dbReference type="EMBL" id="JACAZH010000003">
    <property type="protein sequence ID" value="KAF7373014.1"/>
    <property type="molecule type" value="Genomic_DNA"/>
</dbReference>
<dbReference type="AlphaFoldDB" id="A0A8H7DF00"/>
<name>A0A8H7DF00_9AGAR</name>
<keyword evidence="1" id="KW-0732">Signal</keyword>
<evidence type="ECO:0000256" key="1">
    <source>
        <dbReference type="SAM" id="SignalP"/>
    </source>
</evidence>
<reference evidence="3" key="1">
    <citation type="submission" date="2020-05" db="EMBL/GenBank/DDBJ databases">
        <title>Mycena genomes resolve the evolution of fungal bioluminescence.</title>
        <authorList>
            <person name="Tsai I.J."/>
        </authorList>
    </citation>
    <scope>NUCLEOTIDE SEQUENCE</scope>
    <source>
        <strain evidence="3">160909Yilan</strain>
    </source>
</reference>
<evidence type="ECO:0000313" key="3">
    <source>
        <dbReference type="EMBL" id="KAF7373014.1"/>
    </source>
</evidence>
<dbReference type="Gene3D" id="3.40.50.880">
    <property type="match status" value="1"/>
</dbReference>
<dbReference type="InterPro" id="IPR029062">
    <property type="entry name" value="Class_I_gatase-like"/>
</dbReference>